<evidence type="ECO:0000313" key="3">
    <source>
        <dbReference type="EMBL" id="AZN30917.1"/>
    </source>
</evidence>
<feature type="transmembrane region" description="Helical" evidence="1">
    <location>
        <begin position="188"/>
        <end position="206"/>
    </location>
</feature>
<protein>
    <recommendedName>
        <fullName evidence="2">DUF5808 domain-containing protein</fullName>
    </recommendedName>
</protein>
<feature type="domain" description="DUF5808" evidence="2">
    <location>
        <begin position="65"/>
        <end position="89"/>
    </location>
</feature>
<evidence type="ECO:0000313" key="4">
    <source>
        <dbReference type="Proteomes" id="UP000270021"/>
    </source>
</evidence>
<keyword evidence="1" id="KW-0472">Membrane</keyword>
<accession>A0A3Q8WUW4</accession>
<dbReference type="EMBL" id="CP034438">
    <property type="protein sequence ID" value="AZN30917.1"/>
    <property type="molecule type" value="Genomic_DNA"/>
</dbReference>
<dbReference type="AlphaFoldDB" id="A0A3Q8WUW4"/>
<dbReference type="Pfam" id="PF19124">
    <property type="entry name" value="DUF5808"/>
    <property type="match status" value="1"/>
</dbReference>
<dbReference type="KEGG" id="fsl:EJO69_11845"/>
<keyword evidence="1" id="KW-0812">Transmembrane</keyword>
<reference evidence="3 4" key="1">
    <citation type="submission" date="2018-12" db="EMBL/GenBank/DDBJ databases">
        <title>Complete genome sequence of Flaviflexus salsibiostraticola KCTC 33148.</title>
        <authorList>
            <person name="Bae J.-W."/>
        </authorList>
    </citation>
    <scope>NUCLEOTIDE SEQUENCE [LARGE SCALE GENOMIC DNA]</scope>
    <source>
        <strain evidence="3 4">KCTC 33148</strain>
    </source>
</reference>
<feature type="transmembrane region" description="Helical" evidence="1">
    <location>
        <begin position="155"/>
        <end position="176"/>
    </location>
</feature>
<proteinExistence type="predicted"/>
<keyword evidence="1" id="KW-1133">Transmembrane helix</keyword>
<keyword evidence="4" id="KW-1185">Reference proteome</keyword>
<gene>
    <name evidence="3" type="ORF">EJO69_11845</name>
</gene>
<feature type="transmembrane region" description="Helical" evidence="1">
    <location>
        <begin position="218"/>
        <end position="240"/>
    </location>
</feature>
<evidence type="ECO:0000259" key="2">
    <source>
        <dbReference type="Pfam" id="PF19124"/>
    </source>
</evidence>
<sequence>MTSDDFYGAVRSHLRGRSPQALADLRDLLDSGVHPDDLGDPAEYAAMVSDSDSAQPVSYGRVWDPADPSIFVRRVIGLGWDVNLAAIAVRLGWMRPDDLDADVLSSAPAEAMRVTKALPLAGAALAVAASAAAAACSDGRLPSGWDLAFRPNRFSGRFGALAPGVAFSAGAALWAARATERGDQLARGVYASSLAFLGAGVSILALRSTRLSDRPQPIAGVTALFIGPAAAGLAAGLIPVRAGLRAAWKEAGLRG</sequence>
<organism evidence="3 4">
    <name type="scientific">Flaviflexus salsibiostraticola</name>
    <dbReference type="NCBI Taxonomy" id="1282737"/>
    <lineage>
        <taxon>Bacteria</taxon>
        <taxon>Bacillati</taxon>
        <taxon>Actinomycetota</taxon>
        <taxon>Actinomycetes</taxon>
        <taxon>Actinomycetales</taxon>
        <taxon>Actinomycetaceae</taxon>
        <taxon>Flaviflexus</taxon>
    </lineage>
</organism>
<feature type="transmembrane region" description="Helical" evidence="1">
    <location>
        <begin position="117"/>
        <end position="135"/>
    </location>
</feature>
<dbReference type="OrthoDB" id="4411614at2"/>
<dbReference type="Proteomes" id="UP000270021">
    <property type="component" value="Chromosome"/>
</dbReference>
<dbReference type="InterPro" id="IPR043831">
    <property type="entry name" value="DUF5808"/>
</dbReference>
<name>A0A3Q8WUW4_9ACTO</name>
<evidence type="ECO:0000256" key="1">
    <source>
        <dbReference type="SAM" id="Phobius"/>
    </source>
</evidence>
<dbReference type="RefSeq" id="WP_126042081.1">
    <property type="nucleotide sequence ID" value="NZ_CP034438.1"/>
</dbReference>